<protein>
    <submittedName>
        <fullName evidence="1">Uncharacterized protein</fullName>
    </submittedName>
</protein>
<evidence type="ECO:0000313" key="2">
    <source>
        <dbReference type="Proteomes" id="UP001241758"/>
    </source>
</evidence>
<name>A0ABT6X139_9ACTN</name>
<proteinExistence type="predicted"/>
<organism evidence="1 2">
    <name type="scientific">Actinoplanes sandaracinus</name>
    <dbReference type="NCBI Taxonomy" id="3045177"/>
    <lineage>
        <taxon>Bacteria</taxon>
        <taxon>Bacillati</taxon>
        <taxon>Actinomycetota</taxon>
        <taxon>Actinomycetes</taxon>
        <taxon>Micromonosporales</taxon>
        <taxon>Micromonosporaceae</taxon>
        <taxon>Actinoplanes</taxon>
    </lineage>
</organism>
<accession>A0ABT6X139</accession>
<keyword evidence="2" id="KW-1185">Reference proteome</keyword>
<comment type="caution">
    <text evidence="1">The sequence shown here is derived from an EMBL/GenBank/DDBJ whole genome shotgun (WGS) entry which is preliminary data.</text>
</comment>
<evidence type="ECO:0000313" key="1">
    <source>
        <dbReference type="EMBL" id="MDI6105713.1"/>
    </source>
</evidence>
<sequence>MSSRFRRREPSVATRLDAALRTMETLAPARYGSWLSRPFPAVQAERLAAELDRPDLVIRAGLARADMLHRRRHSECNLAIQPR</sequence>
<dbReference type="Proteomes" id="UP001241758">
    <property type="component" value="Unassembled WGS sequence"/>
</dbReference>
<reference evidence="1 2" key="1">
    <citation type="submission" date="2023-05" db="EMBL/GenBank/DDBJ databases">
        <title>Actinoplanes sp. NEAU-A12 genome sequencing.</title>
        <authorList>
            <person name="Wang Z.-S."/>
        </authorList>
    </citation>
    <scope>NUCLEOTIDE SEQUENCE [LARGE SCALE GENOMIC DNA]</scope>
    <source>
        <strain evidence="1 2">NEAU-A12</strain>
    </source>
</reference>
<dbReference type="EMBL" id="JASCTH010000052">
    <property type="protein sequence ID" value="MDI6105713.1"/>
    <property type="molecule type" value="Genomic_DNA"/>
</dbReference>
<dbReference type="RefSeq" id="WP_282767180.1">
    <property type="nucleotide sequence ID" value="NZ_JASCTH010000052.1"/>
</dbReference>
<gene>
    <name evidence="1" type="ORF">QLQ12_44750</name>
</gene>